<dbReference type="Ensembl" id="ENSPEMT00000035873.1">
    <property type="protein sequence ID" value="ENSPEMP00000031298.1"/>
    <property type="gene ID" value="ENSPEMG00000009984.2"/>
</dbReference>
<keyword evidence="4" id="KW-1185">Reference proteome</keyword>
<evidence type="ECO:0000256" key="2">
    <source>
        <dbReference type="SAM" id="Phobius"/>
    </source>
</evidence>
<feature type="compositionally biased region" description="Basic and acidic residues" evidence="1">
    <location>
        <begin position="136"/>
        <end position="145"/>
    </location>
</feature>
<organism evidence="3 4">
    <name type="scientific">Peromyscus maniculatus bairdii</name>
    <name type="common">Prairie deer mouse</name>
    <dbReference type="NCBI Taxonomy" id="230844"/>
    <lineage>
        <taxon>Eukaryota</taxon>
        <taxon>Metazoa</taxon>
        <taxon>Chordata</taxon>
        <taxon>Craniata</taxon>
        <taxon>Vertebrata</taxon>
        <taxon>Euteleostomi</taxon>
        <taxon>Mammalia</taxon>
        <taxon>Eutheria</taxon>
        <taxon>Euarchontoglires</taxon>
        <taxon>Glires</taxon>
        <taxon>Rodentia</taxon>
        <taxon>Myomorpha</taxon>
        <taxon>Muroidea</taxon>
        <taxon>Cricetidae</taxon>
        <taxon>Neotominae</taxon>
        <taxon>Peromyscus</taxon>
    </lineage>
</organism>
<feature type="transmembrane region" description="Helical" evidence="2">
    <location>
        <begin position="29"/>
        <end position="49"/>
    </location>
</feature>
<accession>A0A8C8ULX3</accession>
<evidence type="ECO:0000313" key="3">
    <source>
        <dbReference type="Ensembl" id="ENSPEMP00000031298.1"/>
    </source>
</evidence>
<reference evidence="3" key="2">
    <citation type="submission" date="2025-08" db="UniProtKB">
        <authorList>
            <consortium name="Ensembl"/>
        </authorList>
    </citation>
    <scope>IDENTIFICATION</scope>
</reference>
<reference evidence="3 4" key="1">
    <citation type="submission" date="2018-10" db="EMBL/GenBank/DDBJ databases">
        <title>Improved assembly of the deer mouse Peromyscus maniculatus genome.</title>
        <authorList>
            <person name="Lassance J.-M."/>
            <person name="Hoekstra H.E."/>
        </authorList>
    </citation>
    <scope>NUCLEOTIDE SEQUENCE [LARGE SCALE GENOMIC DNA]</scope>
</reference>
<dbReference type="Proteomes" id="UP000694547">
    <property type="component" value="Chromosome 12"/>
</dbReference>
<evidence type="ECO:0000313" key="4">
    <source>
        <dbReference type="Proteomes" id="UP000694547"/>
    </source>
</evidence>
<gene>
    <name evidence="3" type="primary">Slc35a5</name>
</gene>
<evidence type="ECO:0000256" key="1">
    <source>
        <dbReference type="SAM" id="MobiDB-lite"/>
    </source>
</evidence>
<keyword evidence="2" id="KW-0812">Transmembrane</keyword>
<sequence>MKVFFLRKLKTSGMERKCFRRPGLGPPVLYTFLLGVIFIALSSSRILLVKYSANEDNMFHVLMAQVTTVIITTVSVLVFDFRPSLDFFLEAPTVLLSIFIYNASKPQNLECAPRQERIRDLSGSLWERSSGDGEELERLTKPKSDDSDDDTF</sequence>
<feature type="transmembrane region" description="Helical" evidence="2">
    <location>
        <begin position="61"/>
        <end position="81"/>
    </location>
</feature>
<protein>
    <submittedName>
        <fullName evidence="3">Solute carrier family 35, member A5</fullName>
    </submittedName>
</protein>
<proteinExistence type="predicted"/>
<keyword evidence="2" id="KW-1133">Transmembrane helix</keyword>
<dbReference type="AlphaFoldDB" id="A0A8C8ULX3"/>
<feature type="region of interest" description="Disordered" evidence="1">
    <location>
        <begin position="122"/>
        <end position="152"/>
    </location>
</feature>
<dbReference type="GeneTree" id="ENSGT00950000182827"/>
<reference evidence="3" key="3">
    <citation type="submission" date="2025-09" db="UniProtKB">
        <authorList>
            <consortium name="Ensembl"/>
        </authorList>
    </citation>
    <scope>IDENTIFICATION</scope>
</reference>
<name>A0A8C8ULX3_PERMB</name>
<keyword evidence="2" id="KW-0472">Membrane</keyword>